<dbReference type="AlphaFoldDB" id="A0AAV4RV65"/>
<dbReference type="PROSITE" id="PS00383">
    <property type="entry name" value="TYR_PHOSPHATASE_1"/>
    <property type="match status" value="1"/>
</dbReference>
<keyword evidence="2" id="KW-0443">Lipid metabolism</keyword>
<comment type="caution">
    <text evidence="6">The sequence shown here is derived from an EMBL/GenBank/DDBJ whole genome shotgun (WGS) entry which is preliminary data.</text>
</comment>
<protein>
    <submittedName>
        <fullName evidence="6">Myotubularin-related protein 3</fullName>
    </submittedName>
</protein>
<evidence type="ECO:0000256" key="2">
    <source>
        <dbReference type="ARBA" id="ARBA00023098"/>
    </source>
</evidence>
<evidence type="ECO:0000313" key="6">
    <source>
        <dbReference type="EMBL" id="GIY24281.1"/>
    </source>
</evidence>
<dbReference type="SMART" id="SM00404">
    <property type="entry name" value="PTPc_motif"/>
    <property type="match status" value="1"/>
</dbReference>
<feature type="domain" description="Myotubularin phosphatase" evidence="5">
    <location>
        <begin position="156"/>
        <end position="563"/>
    </location>
</feature>
<dbReference type="InterPro" id="IPR016130">
    <property type="entry name" value="Tyr_Pase_AS"/>
</dbReference>
<reference evidence="6 7" key="1">
    <citation type="submission" date="2021-06" db="EMBL/GenBank/DDBJ databases">
        <title>Caerostris extrusa draft genome.</title>
        <authorList>
            <person name="Kono N."/>
            <person name="Arakawa K."/>
        </authorList>
    </citation>
    <scope>NUCLEOTIDE SEQUENCE [LARGE SCALE GENOMIC DNA]</scope>
</reference>
<dbReference type="Proteomes" id="UP001054945">
    <property type="component" value="Unassembled WGS sequence"/>
</dbReference>
<dbReference type="InterPro" id="IPR030564">
    <property type="entry name" value="Myotubularin"/>
</dbReference>
<proteinExistence type="inferred from homology"/>
<gene>
    <name evidence="6" type="primary">Mtmr3</name>
    <name evidence="6" type="ORF">CEXT_571061</name>
</gene>
<evidence type="ECO:0000259" key="5">
    <source>
        <dbReference type="PROSITE" id="PS51339"/>
    </source>
</evidence>
<dbReference type="PROSITE" id="PS51339">
    <property type="entry name" value="PPASE_MYOTUBULARIN"/>
    <property type="match status" value="1"/>
</dbReference>
<feature type="binding site" evidence="4">
    <location>
        <begin position="342"/>
        <end position="343"/>
    </location>
    <ligand>
        <name>substrate</name>
    </ligand>
</feature>
<comment type="similarity">
    <text evidence="1">Belongs to the protein-tyrosine phosphatase family. Non-receptor class myotubularin subfamily.</text>
</comment>
<sequence length="1058" mass="120312">MDDTSLEVVNAREMYPGQPFTSDDDDGSIPFALLSGENPLFKGHSSDNVIVITNYRFYHSENPCINIPLGLIDYVECREILYIWIHCKDARTYRCIFENADETKKWLERIQMNIKLPEKIDHSFAFRFLSWTREDQKDVIMSQSLNQLEELLEPKDQPPENFLKEAQRMGFNFKHVWKISRINENYKFCPSYPRYIIFPAIMDDPAIQDTANFRYSRRIPAVVWRYPRNGCVIARCSQPKLGLLYWRNSNDENLIAAILSACSEDKGDDSKEQIREPVLKNEDDADMSIYCSEDSAKKSQKRLLIMDARSFFHAAGNRTKGGGYECTSYYLNCDIHYMGLANIHTIRSSFNALRTLASADDQIWLSTLESTKWLHHISGLLRSGLVAVDAIDIDEKPVLVHCSDGWDRTPQIVALAEIMLDPYYRTKKGFQVLVEREWLEFGHKFADRCGNPGGTDDRNERCPVFLQWLDCIYQLLNQFPCHFEFNEQYLARLVLHSYSSLFGTFLCNTEEDRKTHSVPLRTYSVWPVLNDKSQFHNYLYNKSTEVLRPSYQIRCLKFWSELYVPNSSIGLVKQTLPPPVEEVPLVESIPEKTNLVKTKSCDDIHSTEHLEMLHRHNSDPNLVENTFAETVTCSQLQNCNEGTNNLLTIETPLCDDKANSTISERTENQISEAIVNSNLILREPTIDGSTDTLVSESGAVVQEQNEIKSSSEELCDTRLVSKPSSSISTDTSDLPILLEDLLLSMTQNAGYIDSAISNIPDWCQNVMDTHVFKRNGHSNSFSCSYTTPNHSRTPSSGFPATPCDDSNDLPNLKKESSCQVMEFDGLDIMSNCVQERIRKLLLHYKDKVGNLNSQLAAVRLEFLQHICRHYQGKDRCRLEEDAPSLADSASSGDHQVESEEGSESSWDLICSLDHGTTGLGILVLATSTVYMDEHHQDSNVACFSKNSPSFKENRFLIAFSLISEGNSTSPKKKKISRKQIIKRSAEEISTSNKFSRLEPEELLDSSIHVNTGTTVNDVVSNINADNTIDFESLTNSETINKTSGSKYVPPIFINDIQE</sequence>
<dbReference type="InterPro" id="IPR029021">
    <property type="entry name" value="Prot-tyrosine_phosphatase-like"/>
</dbReference>
<dbReference type="PANTHER" id="PTHR10807:SF75">
    <property type="entry name" value="PHOSPHATIDYLINOSITOL-3-PHOSPHATE PHOSPHATASE"/>
    <property type="match status" value="1"/>
</dbReference>
<dbReference type="InterPro" id="IPR003595">
    <property type="entry name" value="Tyr_Pase_cat"/>
</dbReference>
<feature type="active site" description="Phosphocysteine intermediate" evidence="3">
    <location>
        <position position="402"/>
    </location>
</feature>
<accession>A0AAV4RV65</accession>
<dbReference type="GO" id="GO:0010506">
    <property type="term" value="P:regulation of autophagy"/>
    <property type="evidence" value="ECO:0007669"/>
    <property type="project" value="TreeGrafter"/>
</dbReference>
<dbReference type="GO" id="GO:0005737">
    <property type="term" value="C:cytoplasm"/>
    <property type="evidence" value="ECO:0007669"/>
    <property type="project" value="TreeGrafter"/>
</dbReference>
<organism evidence="6 7">
    <name type="scientific">Caerostris extrusa</name>
    <name type="common">Bark spider</name>
    <name type="synonym">Caerostris bankana</name>
    <dbReference type="NCBI Taxonomy" id="172846"/>
    <lineage>
        <taxon>Eukaryota</taxon>
        <taxon>Metazoa</taxon>
        <taxon>Ecdysozoa</taxon>
        <taxon>Arthropoda</taxon>
        <taxon>Chelicerata</taxon>
        <taxon>Arachnida</taxon>
        <taxon>Araneae</taxon>
        <taxon>Araneomorphae</taxon>
        <taxon>Entelegynae</taxon>
        <taxon>Araneoidea</taxon>
        <taxon>Araneidae</taxon>
        <taxon>Caerostris</taxon>
    </lineage>
</organism>
<evidence type="ECO:0000256" key="4">
    <source>
        <dbReference type="PIRSR" id="PIRSR630564-2"/>
    </source>
</evidence>
<dbReference type="GO" id="GO:0016020">
    <property type="term" value="C:membrane"/>
    <property type="evidence" value="ECO:0007669"/>
    <property type="project" value="TreeGrafter"/>
</dbReference>
<feature type="binding site" evidence="4">
    <location>
        <begin position="402"/>
        <end position="408"/>
    </location>
    <ligand>
        <name>substrate</name>
    </ligand>
</feature>
<keyword evidence="7" id="KW-1185">Reference proteome</keyword>
<dbReference type="GO" id="GO:0046856">
    <property type="term" value="P:phosphatidylinositol dephosphorylation"/>
    <property type="evidence" value="ECO:0007669"/>
    <property type="project" value="TreeGrafter"/>
</dbReference>
<dbReference type="GO" id="GO:0019903">
    <property type="term" value="F:protein phosphatase binding"/>
    <property type="evidence" value="ECO:0007669"/>
    <property type="project" value="TreeGrafter"/>
</dbReference>
<name>A0AAV4RV65_CAEEX</name>
<dbReference type="InterPro" id="IPR010569">
    <property type="entry name" value="Myotubularin-like_Pase_dom"/>
</dbReference>
<evidence type="ECO:0000256" key="1">
    <source>
        <dbReference type="ARBA" id="ARBA00007471"/>
    </source>
</evidence>
<dbReference type="EMBL" id="BPLR01008377">
    <property type="protein sequence ID" value="GIY24281.1"/>
    <property type="molecule type" value="Genomic_DNA"/>
</dbReference>
<dbReference type="SUPFAM" id="SSF52799">
    <property type="entry name" value="(Phosphotyrosine protein) phosphatases II"/>
    <property type="match status" value="1"/>
</dbReference>
<evidence type="ECO:0000313" key="7">
    <source>
        <dbReference type="Proteomes" id="UP001054945"/>
    </source>
</evidence>
<dbReference type="SUPFAM" id="SSF50729">
    <property type="entry name" value="PH domain-like"/>
    <property type="match status" value="1"/>
</dbReference>
<dbReference type="GO" id="GO:0052629">
    <property type="term" value="F:phosphatidylinositol-3,5-bisphosphate 3-phosphatase activity"/>
    <property type="evidence" value="ECO:0007669"/>
    <property type="project" value="TreeGrafter"/>
</dbReference>
<dbReference type="PANTHER" id="PTHR10807">
    <property type="entry name" value="MYOTUBULARIN-RELATED"/>
    <property type="match status" value="1"/>
</dbReference>
<feature type="binding site" evidence="4">
    <location>
        <begin position="317"/>
        <end position="320"/>
    </location>
    <ligand>
        <name>substrate</name>
    </ligand>
</feature>
<dbReference type="GO" id="GO:0004438">
    <property type="term" value="F:phosphatidylinositol-3-phosphate phosphatase activity"/>
    <property type="evidence" value="ECO:0007669"/>
    <property type="project" value="TreeGrafter"/>
</dbReference>
<evidence type="ECO:0000256" key="3">
    <source>
        <dbReference type="PIRSR" id="PIRSR630564-1"/>
    </source>
</evidence>
<dbReference type="Pfam" id="PF06602">
    <property type="entry name" value="Myotub-related"/>
    <property type="match status" value="1"/>
</dbReference>